<keyword evidence="2" id="KW-0808">Transferase</keyword>
<name>A0ABV8E0U9_9NOCA</name>
<dbReference type="GO" id="GO:0016740">
    <property type="term" value="F:transferase activity"/>
    <property type="evidence" value="ECO:0007669"/>
    <property type="project" value="UniProtKB-KW"/>
</dbReference>
<evidence type="ECO:0000313" key="2">
    <source>
        <dbReference type="EMBL" id="MFC3965152.1"/>
    </source>
</evidence>
<dbReference type="SUPFAM" id="SSF89796">
    <property type="entry name" value="CoA-transferase family III (CaiB/BaiF)"/>
    <property type="match status" value="1"/>
</dbReference>
<reference evidence="3" key="1">
    <citation type="journal article" date="2019" name="Int. J. Syst. Evol. Microbiol.">
        <title>The Global Catalogue of Microorganisms (GCM) 10K type strain sequencing project: providing services to taxonomists for standard genome sequencing and annotation.</title>
        <authorList>
            <consortium name="The Broad Institute Genomics Platform"/>
            <consortium name="The Broad Institute Genome Sequencing Center for Infectious Disease"/>
            <person name="Wu L."/>
            <person name="Ma J."/>
        </authorList>
    </citation>
    <scope>NUCLEOTIDE SEQUENCE [LARGE SCALE GENOMIC DNA]</scope>
    <source>
        <strain evidence="3">CGMCC 4.7330</strain>
    </source>
</reference>
<accession>A0ABV8E0U9</accession>
<dbReference type="InterPro" id="IPR050509">
    <property type="entry name" value="CoA-transferase_III"/>
</dbReference>
<dbReference type="Proteomes" id="UP001595696">
    <property type="component" value="Unassembled WGS sequence"/>
</dbReference>
<dbReference type="PANTHER" id="PTHR48228:SF7">
    <property type="entry name" value="FATTY ACYL-COA TRANSFERASE RV3272-RELATED"/>
    <property type="match status" value="1"/>
</dbReference>
<organism evidence="2 3">
    <name type="scientific">Nocardia jiangsuensis</name>
    <dbReference type="NCBI Taxonomy" id="1691563"/>
    <lineage>
        <taxon>Bacteria</taxon>
        <taxon>Bacillati</taxon>
        <taxon>Actinomycetota</taxon>
        <taxon>Actinomycetes</taxon>
        <taxon>Mycobacteriales</taxon>
        <taxon>Nocardiaceae</taxon>
        <taxon>Nocardia</taxon>
    </lineage>
</organism>
<comment type="caution">
    <text evidence="2">The sequence shown here is derived from an EMBL/GenBank/DDBJ whole genome shotgun (WGS) entry which is preliminary data.</text>
</comment>
<dbReference type="RefSeq" id="WP_378614903.1">
    <property type="nucleotide sequence ID" value="NZ_JBHSAX010000019.1"/>
</dbReference>
<gene>
    <name evidence="2" type="ORF">ACFO0B_24460</name>
</gene>
<dbReference type="InterPro" id="IPR023606">
    <property type="entry name" value="CoA-Trfase_III_dom_1_sf"/>
</dbReference>
<dbReference type="EMBL" id="JBHSAX010000019">
    <property type="protein sequence ID" value="MFC3965152.1"/>
    <property type="molecule type" value="Genomic_DNA"/>
</dbReference>
<dbReference type="Pfam" id="PF02515">
    <property type="entry name" value="CoA_transf_3"/>
    <property type="match status" value="1"/>
</dbReference>
<keyword evidence="3" id="KW-1185">Reference proteome</keyword>
<evidence type="ECO:0000313" key="3">
    <source>
        <dbReference type="Proteomes" id="UP001595696"/>
    </source>
</evidence>
<sequence>MPDAAESGSAVGYPGSVPDAAVEPGWAADEGVSPGTPPGSALAAWARSGAMALTGFPGEPPLAAPGAPALVVERALGRVARAAAARTGRPPVLPGVGLLGERAACTGFTRNAPFSCGGRFLAVPARDGFVGLSLARPDDIALLPALVERAECPDPWAALAEWARELPVRVADERIALLGLPGGALGSAATREPVRRTVGGRRVRLRERPRVIDFSALWAGPLCTHLLTGTGAEVIKVESRTRPDGARTGPDGFYDLLHHGQQSVTVDFDDPADRDRLARLVAGADLVVEASRPRALRRLGLDAEGLVAAGVSWLSITARGRGSDRVGFGDDIAACAGLHATADGTRVPCGDALADPLTGAVAAAEAAEALLDERASLIDISMHDLAAQSASGPVPAHTVSLRDGHWWVDCDAGTFPVASPAPRAAPGPAPGTRPLESLL</sequence>
<dbReference type="InterPro" id="IPR003673">
    <property type="entry name" value="CoA-Trfase_fam_III"/>
</dbReference>
<evidence type="ECO:0000256" key="1">
    <source>
        <dbReference type="SAM" id="MobiDB-lite"/>
    </source>
</evidence>
<feature type="region of interest" description="Disordered" evidence="1">
    <location>
        <begin position="418"/>
        <end position="439"/>
    </location>
</feature>
<dbReference type="Gene3D" id="3.40.50.10540">
    <property type="entry name" value="Crotonobetainyl-coa:carnitine coa-transferase, domain 1"/>
    <property type="match status" value="1"/>
</dbReference>
<protein>
    <submittedName>
        <fullName evidence="2">CoA transferase</fullName>
    </submittedName>
</protein>
<dbReference type="PANTHER" id="PTHR48228">
    <property type="entry name" value="SUCCINYL-COA--D-CITRAMALATE COA-TRANSFERASE"/>
    <property type="match status" value="1"/>
</dbReference>
<proteinExistence type="predicted"/>